<evidence type="ECO:0000256" key="3">
    <source>
        <dbReference type="ARBA" id="ARBA00022729"/>
    </source>
</evidence>
<dbReference type="InterPro" id="IPR055372">
    <property type="entry name" value="CBM96"/>
</dbReference>
<evidence type="ECO:0000313" key="7">
    <source>
        <dbReference type="Proteomes" id="UP001141950"/>
    </source>
</evidence>
<reference evidence="6" key="1">
    <citation type="submission" date="2022-08" db="EMBL/GenBank/DDBJ databases">
        <title>The genomic sequence of strain Paenibacillus sp. SCIV0701.</title>
        <authorList>
            <person name="Zhao H."/>
        </authorList>
    </citation>
    <scope>NUCLEOTIDE SEQUENCE</scope>
    <source>
        <strain evidence="6">SCIV0701</strain>
    </source>
</reference>
<keyword evidence="7" id="KW-1185">Reference proteome</keyword>
<accession>A0A9X2MQY1</accession>
<organism evidence="6 7">
    <name type="scientific">Paenibacillus soyae</name>
    <dbReference type="NCBI Taxonomy" id="2969249"/>
    <lineage>
        <taxon>Bacteria</taxon>
        <taxon>Bacillati</taxon>
        <taxon>Bacillota</taxon>
        <taxon>Bacilli</taxon>
        <taxon>Bacillales</taxon>
        <taxon>Paenibacillaceae</taxon>
        <taxon>Paenibacillus</taxon>
    </lineage>
</organism>
<dbReference type="InterPro" id="IPR025883">
    <property type="entry name" value="Cadherin-like_domain"/>
</dbReference>
<comment type="caution">
    <text evidence="6">The sequence shown here is derived from an EMBL/GenBank/DDBJ whole genome shotgun (WGS) entry which is preliminary data.</text>
</comment>
<comment type="subcellular location">
    <subcellularLocation>
        <location evidence="1">Secreted</location>
    </subcellularLocation>
</comment>
<dbReference type="AlphaFoldDB" id="A0A9X2MQY1"/>
<dbReference type="NCBIfam" id="NF033679">
    <property type="entry name" value="DNRLRE_dom"/>
    <property type="match status" value="1"/>
</dbReference>
<dbReference type="Gene3D" id="2.60.40.10">
    <property type="entry name" value="Immunoglobulins"/>
    <property type="match status" value="2"/>
</dbReference>
<dbReference type="InterPro" id="IPR003961">
    <property type="entry name" value="FN3_dom"/>
</dbReference>
<feature type="signal peptide" evidence="4">
    <location>
        <begin position="1"/>
        <end position="35"/>
    </location>
</feature>
<dbReference type="RefSeq" id="WP_257447325.1">
    <property type="nucleotide sequence ID" value="NZ_JANIPJ010000010.1"/>
</dbReference>
<proteinExistence type="predicted"/>
<keyword evidence="3 4" id="KW-0732">Signal</keyword>
<feature type="domain" description="Fibronectin type-III" evidence="5">
    <location>
        <begin position="555"/>
        <end position="653"/>
    </location>
</feature>
<dbReference type="Gene3D" id="3.20.20.80">
    <property type="entry name" value="Glycosidases"/>
    <property type="match status" value="1"/>
</dbReference>
<dbReference type="CDD" id="cd00063">
    <property type="entry name" value="FN3"/>
    <property type="match status" value="1"/>
</dbReference>
<keyword evidence="2" id="KW-0964">Secreted</keyword>
<dbReference type="PROSITE" id="PS50853">
    <property type="entry name" value="FN3"/>
    <property type="match status" value="1"/>
</dbReference>
<sequence>MRSWKVSRMPRFALVLVLSLALALGGPLAVPAATAAPAPFVSILSPQNGDAASGGIVEVSGAYAGVYDVRLYINGVRQTAVAMDDPDGDDAGTWSYPLDVSRYDGGIELTARGLDVATRYGVWSGKVTLQVNNAAAAAPEVVIVSPEEGVPLTGKVRVKVSVSSASPVTGVQVRVNRGPWMDAKFDGTNYEYKWKTKGLGDRTVSLEARASNGPGRFGYSPTVYAQVGAGTKEPFVMPHQDRAMWIWEPESYRLLLNPGSRAVLEDFITDTETFGSDAVTTLYLAVGSFAGYRALEEQEEELKSFIRWAHERGLQVHALIAGGTSPAYMGAYERYHHHAVREMEQIVNYNLAAEADEKFDGINVDIEPYISPDFKDASKFLQGEYLDGLAKMIERRDAAGINLPFGPAIPKWYNSSAQGESITWNGETKWLSEHIQDISDYISIMDYRDSADGSAGIIAGAAGEIAYAALIGKPDSVVIGVETLDIANSGDPETISFWEEGRTHMEAELDKVYAAFGEDSTFGGIAVHHYDSYRLLPSYWGEGGTAWSPPADGEAPTAVSSGPAALAADYQTVNLSYGMAGDNGEIDRYIVYRSTVPDFAPTADTIAGLSRSLTYQDKGLLPTTTYYYKVAARDLAGHIGPVSSEVAVTTGDTELKPLIVKEMNIAYTGSSASASMTVSDYETGEVLAGAAVEGRFTYSGGRYVTGVTGAAGTVLFTSEAIASGRQVGFEPRRIALSGYYFASAHDEPHATALTPREGLSGLATDTGTWSAAFAKERTSYTVTVPASVGELQVTPTAAEASSVVKVNGVISPGGSAPVTVAIGSGPQVVSVLVYNADGTTDVYLLRIERSGGEELTVPVSRDAYVYEHEPTGNFGEAQLLEVADIPNASGGGDRIAFMGANVSAIADPVVLARLFVYVPEAPSKAVTLSLRGYSGAQWEEGAVNWSNRPVAGGTALGTIRVTEAGWYAADVTAFVAGIAASGGQATFQWTEPNTAGVVIKLSSSESDEGQPYLQVNT</sequence>
<dbReference type="InterPro" id="IPR036116">
    <property type="entry name" value="FN3_sf"/>
</dbReference>
<dbReference type="SUPFAM" id="SSF49265">
    <property type="entry name" value="Fibronectin type III"/>
    <property type="match status" value="1"/>
</dbReference>
<dbReference type="Pfam" id="PF24517">
    <property type="entry name" value="CBM96"/>
    <property type="match status" value="1"/>
</dbReference>
<dbReference type="EMBL" id="JANIPJ010000010">
    <property type="protein sequence ID" value="MCR2805241.1"/>
    <property type="molecule type" value="Genomic_DNA"/>
</dbReference>
<dbReference type="GO" id="GO:0005576">
    <property type="term" value="C:extracellular region"/>
    <property type="evidence" value="ECO:0007669"/>
    <property type="project" value="UniProtKB-SubCell"/>
</dbReference>
<evidence type="ECO:0000313" key="6">
    <source>
        <dbReference type="EMBL" id="MCR2805241.1"/>
    </source>
</evidence>
<dbReference type="Pfam" id="PF17957">
    <property type="entry name" value="Big_7"/>
    <property type="match status" value="1"/>
</dbReference>
<evidence type="ECO:0000259" key="5">
    <source>
        <dbReference type="PROSITE" id="PS50853"/>
    </source>
</evidence>
<dbReference type="SUPFAM" id="SSF51445">
    <property type="entry name" value="(Trans)glycosidases"/>
    <property type="match status" value="1"/>
</dbReference>
<feature type="chain" id="PRO_5040742195" evidence="4">
    <location>
        <begin position="36"/>
        <end position="1017"/>
    </location>
</feature>
<gene>
    <name evidence="6" type="ORF">NQZ67_15245</name>
</gene>
<evidence type="ECO:0000256" key="2">
    <source>
        <dbReference type="ARBA" id="ARBA00022525"/>
    </source>
</evidence>
<dbReference type="Pfam" id="PF12733">
    <property type="entry name" value="Cadherin-like"/>
    <property type="match status" value="1"/>
</dbReference>
<name>A0A9X2MQY1_9BACL</name>
<protein>
    <submittedName>
        <fullName evidence="6">DNRLRE domain-containing protein</fullName>
    </submittedName>
</protein>
<dbReference type="InterPro" id="IPR017853">
    <property type="entry name" value="GH"/>
</dbReference>
<dbReference type="InterPro" id="IPR013783">
    <property type="entry name" value="Ig-like_fold"/>
</dbReference>
<evidence type="ECO:0000256" key="4">
    <source>
        <dbReference type="SAM" id="SignalP"/>
    </source>
</evidence>
<evidence type="ECO:0000256" key="1">
    <source>
        <dbReference type="ARBA" id="ARBA00004613"/>
    </source>
</evidence>
<dbReference type="Proteomes" id="UP001141950">
    <property type="component" value="Unassembled WGS sequence"/>
</dbReference>